<comment type="caution">
    <text evidence="2">The sequence shown here is derived from an EMBL/GenBank/DDBJ whole genome shotgun (WGS) entry which is preliminary data.</text>
</comment>
<evidence type="ECO:0000313" key="3">
    <source>
        <dbReference type="Proteomes" id="UP000292373"/>
    </source>
</evidence>
<keyword evidence="1" id="KW-0472">Membrane</keyword>
<dbReference type="OrthoDB" id="3543412at2"/>
<proteinExistence type="predicted"/>
<evidence type="ECO:0000256" key="1">
    <source>
        <dbReference type="SAM" id="Phobius"/>
    </source>
</evidence>
<dbReference type="PANTHER" id="PTHR38441:SF1">
    <property type="entry name" value="MEMBRANE PROTEIN"/>
    <property type="match status" value="1"/>
</dbReference>
<dbReference type="Proteomes" id="UP000292373">
    <property type="component" value="Unassembled WGS sequence"/>
</dbReference>
<feature type="transmembrane region" description="Helical" evidence="1">
    <location>
        <begin position="99"/>
        <end position="121"/>
    </location>
</feature>
<protein>
    <submittedName>
        <fullName evidence="2">DUF485 domain-containing protein</fullName>
    </submittedName>
</protein>
<dbReference type="InterPro" id="IPR007436">
    <property type="entry name" value="DUF485"/>
</dbReference>
<keyword evidence="1" id="KW-1133">Transmembrane helix</keyword>
<feature type="transmembrane region" description="Helical" evidence="1">
    <location>
        <begin position="65"/>
        <end position="87"/>
    </location>
</feature>
<gene>
    <name evidence="2" type="ORF">ET989_09120</name>
</gene>
<sequence length="145" mass="16162">MSPDRDESQGKPWADETEFHLPEDHWPLPELVHTEKPHEAPTTDSFVAVSKTAEYLNLRSTFRNFAFPMTVAGLVSYFTFVLLSIYAVDFMATPLVGSLSVGMTIGLLQFAVVYAWTFIYVKFATKKLDPVSGALKAQLEKGVQA</sequence>
<name>A0A4Q9KEH6_9ACTN</name>
<reference evidence="2 3" key="1">
    <citation type="submission" date="2019-01" db="EMBL/GenBank/DDBJ databases">
        <title>Lactibacter flavus gen. nov., sp. nov., a novel bacterium of the family Propionibacteriaceae isolated from raw milk and dairy products.</title>
        <authorList>
            <person name="Huptas C."/>
            <person name="Wenning M."/>
            <person name="Breitenwieser F."/>
            <person name="Doll E."/>
            <person name="Von Neubeck M."/>
            <person name="Busse H.-J."/>
            <person name="Scherer S."/>
        </authorList>
    </citation>
    <scope>NUCLEOTIDE SEQUENCE [LARGE SCALE GENOMIC DNA]</scope>
    <source>
        <strain evidence="2 3">KCTC 33808</strain>
    </source>
</reference>
<dbReference type="RefSeq" id="WP_131168227.1">
    <property type="nucleotide sequence ID" value="NZ_SDMQ01000008.1"/>
</dbReference>
<dbReference type="Pfam" id="PF04341">
    <property type="entry name" value="DUF485"/>
    <property type="match status" value="1"/>
</dbReference>
<dbReference type="PANTHER" id="PTHR38441">
    <property type="entry name" value="INTEGRAL MEMBRANE PROTEIN-RELATED"/>
    <property type="match status" value="1"/>
</dbReference>
<dbReference type="AlphaFoldDB" id="A0A4Q9KEH6"/>
<dbReference type="EMBL" id="SDMQ01000008">
    <property type="protein sequence ID" value="TBT84298.1"/>
    <property type="molecule type" value="Genomic_DNA"/>
</dbReference>
<accession>A0A4Q9KEH6</accession>
<evidence type="ECO:0000313" key="2">
    <source>
        <dbReference type="EMBL" id="TBT84298.1"/>
    </source>
</evidence>
<organism evidence="2 3">
    <name type="scientific">Propioniciclava sinopodophylli</name>
    <dbReference type="NCBI Taxonomy" id="1837344"/>
    <lineage>
        <taxon>Bacteria</taxon>
        <taxon>Bacillati</taxon>
        <taxon>Actinomycetota</taxon>
        <taxon>Actinomycetes</taxon>
        <taxon>Propionibacteriales</taxon>
        <taxon>Propionibacteriaceae</taxon>
        <taxon>Propioniciclava</taxon>
    </lineage>
</organism>
<keyword evidence="3" id="KW-1185">Reference proteome</keyword>
<keyword evidence="1" id="KW-0812">Transmembrane</keyword>